<evidence type="ECO:0000313" key="3">
    <source>
        <dbReference type="EMBL" id="KAF6828600.1"/>
    </source>
</evidence>
<feature type="transmembrane region" description="Helical" evidence="2">
    <location>
        <begin position="145"/>
        <end position="169"/>
    </location>
</feature>
<gene>
    <name evidence="3" type="ORF">CMUS01_08528</name>
</gene>
<accession>A0A8H6KCJ3</accession>
<protein>
    <submittedName>
        <fullName evidence="3">Uncharacterized protein</fullName>
    </submittedName>
</protein>
<evidence type="ECO:0000313" key="4">
    <source>
        <dbReference type="Proteomes" id="UP000639643"/>
    </source>
</evidence>
<feature type="region of interest" description="Disordered" evidence="1">
    <location>
        <begin position="56"/>
        <end position="84"/>
    </location>
</feature>
<name>A0A8H6KCJ3_9PEZI</name>
<organism evidence="3 4">
    <name type="scientific">Colletotrichum musicola</name>
    <dbReference type="NCBI Taxonomy" id="2175873"/>
    <lineage>
        <taxon>Eukaryota</taxon>
        <taxon>Fungi</taxon>
        <taxon>Dikarya</taxon>
        <taxon>Ascomycota</taxon>
        <taxon>Pezizomycotina</taxon>
        <taxon>Sordariomycetes</taxon>
        <taxon>Hypocreomycetidae</taxon>
        <taxon>Glomerellales</taxon>
        <taxon>Glomerellaceae</taxon>
        <taxon>Colletotrichum</taxon>
        <taxon>Colletotrichum orchidearum species complex</taxon>
    </lineage>
</organism>
<reference evidence="3" key="1">
    <citation type="journal article" date="2020" name="Phytopathology">
        <title>Genome Sequence Resources of Colletotrichum truncatum, C. plurivorum, C. musicola, and C. sojae: Four Species Pathogenic to Soybean (Glycine max).</title>
        <authorList>
            <person name="Rogerio F."/>
            <person name="Boufleur T.R."/>
            <person name="Ciampi-Guillardi M."/>
            <person name="Sukno S.A."/>
            <person name="Thon M.R."/>
            <person name="Massola Junior N.S."/>
            <person name="Baroncelli R."/>
        </authorList>
    </citation>
    <scope>NUCLEOTIDE SEQUENCE</scope>
    <source>
        <strain evidence="3">LFN0074</strain>
    </source>
</reference>
<dbReference type="AlphaFoldDB" id="A0A8H6KCJ3"/>
<evidence type="ECO:0000256" key="2">
    <source>
        <dbReference type="SAM" id="Phobius"/>
    </source>
</evidence>
<evidence type="ECO:0000256" key="1">
    <source>
        <dbReference type="SAM" id="MobiDB-lite"/>
    </source>
</evidence>
<dbReference type="EMBL" id="WIGM01000334">
    <property type="protein sequence ID" value="KAF6828600.1"/>
    <property type="molecule type" value="Genomic_DNA"/>
</dbReference>
<sequence length="246" mass="27154">MKLIADVRKSNAYARKSNAYARKSNAYARKSNAYTRKSNANMRKLIADASMLKNLRKRDTTNPTGQFSLDELSPQGKGERQSGGPVLYISHLRRPQNSCPALAIEYKAPHKLGRNEVVTGLVSKIRPERDVINKNGEGFAFISKALAAAIVTQLFSYIITVAQVFAFIIQALRAKPPPPSWHDAAVALNTWAIEYDDVLRNIPKSLDTNASGRDESDDDEEDTQPSPTHKKDVTRSTGPDLASEQG</sequence>
<keyword evidence="2" id="KW-1133">Transmembrane helix</keyword>
<keyword evidence="2" id="KW-0812">Transmembrane</keyword>
<keyword evidence="4" id="KW-1185">Reference proteome</keyword>
<feature type="region of interest" description="Disordered" evidence="1">
    <location>
        <begin position="205"/>
        <end position="246"/>
    </location>
</feature>
<proteinExistence type="predicted"/>
<comment type="caution">
    <text evidence="3">The sequence shown here is derived from an EMBL/GenBank/DDBJ whole genome shotgun (WGS) entry which is preliminary data.</text>
</comment>
<dbReference type="Proteomes" id="UP000639643">
    <property type="component" value="Unassembled WGS sequence"/>
</dbReference>
<keyword evidence="2" id="KW-0472">Membrane</keyword>
<dbReference type="OrthoDB" id="2156052at2759"/>